<evidence type="ECO:0000313" key="9">
    <source>
        <dbReference type="EMBL" id="KAF9605935.1"/>
    </source>
</evidence>
<evidence type="ECO:0000256" key="6">
    <source>
        <dbReference type="ARBA" id="ARBA00023146"/>
    </source>
</evidence>
<dbReference type="EMBL" id="JADFTS010000005">
    <property type="protein sequence ID" value="KAF9605935.1"/>
    <property type="molecule type" value="Genomic_DNA"/>
</dbReference>
<sequence>MFREALKVGFYDLQAARDEYSFSCGVRSMNRDLLWHFMDVQTQLITPICPHYAEYVWKELLNKDGFVVSAGWPDADSPDLTLKSANKYLQDSIISMRKLLQKQVLGSKEGKEKGEIEVLWENLDLIKRQLGLEHVEVFSANDEGAQGRAGQHGELLRSTPLSSGSPTPIFLS</sequence>
<dbReference type="InterPro" id="IPR009080">
    <property type="entry name" value="tRNAsynth_Ia_anticodon-bd"/>
</dbReference>
<gene>
    <name evidence="9" type="ORF">IFM89_021083</name>
</gene>
<comment type="caution">
    <text evidence="9">The sequence shown here is derived from an EMBL/GenBank/DDBJ whole genome shotgun (WGS) entry which is preliminary data.</text>
</comment>
<dbReference type="GO" id="GO:0004823">
    <property type="term" value="F:leucine-tRNA ligase activity"/>
    <property type="evidence" value="ECO:0007669"/>
    <property type="project" value="InterPro"/>
</dbReference>
<feature type="region of interest" description="Disordered" evidence="7">
    <location>
        <begin position="143"/>
        <end position="172"/>
    </location>
</feature>
<keyword evidence="5" id="KW-0648">Protein biosynthesis</keyword>
<evidence type="ECO:0000259" key="8">
    <source>
        <dbReference type="Pfam" id="PF08264"/>
    </source>
</evidence>
<dbReference type="InterPro" id="IPR013155">
    <property type="entry name" value="M/V/L/I-tRNA-synth_anticd-bd"/>
</dbReference>
<keyword evidence="3" id="KW-0547">Nucleotide-binding</keyword>
<proteinExistence type="inferred from homology"/>
<evidence type="ECO:0000256" key="1">
    <source>
        <dbReference type="ARBA" id="ARBA00005594"/>
    </source>
</evidence>
<dbReference type="Pfam" id="PF08264">
    <property type="entry name" value="Anticodon_1"/>
    <property type="match status" value="1"/>
</dbReference>
<dbReference type="PANTHER" id="PTHR45794">
    <property type="entry name" value="LEUCYL-TRNA SYNTHETASE"/>
    <property type="match status" value="1"/>
</dbReference>
<dbReference type="Proteomes" id="UP000631114">
    <property type="component" value="Unassembled WGS sequence"/>
</dbReference>
<evidence type="ECO:0000256" key="2">
    <source>
        <dbReference type="ARBA" id="ARBA00022598"/>
    </source>
</evidence>
<dbReference type="GO" id="GO:0005524">
    <property type="term" value="F:ATP binding"/>
    <property type="evidence" value="ECO:0007669"/>
    <property type="project" value="UniProtKB-KW"/>
</dbReference>
<accession>A0A835LSI7</accession>
<keyword evidence="6" id="KW-0030">Aminoacyl-tRNA synthetase</keyword>
<organism evidence="9 10">
    <name type="scientific">Coptis chinensis</name>
    <dbReference type="NCBI Taxonomy" id="261450"/>
    <lineage>
        <taxon>Eukaryota</taxon>
        <taxon>Viridiplantae</taxon>
        <taxon>Streptophyta</taxon>
        <taxon>Embryophyta</taxon>
        <taxon>Tracheophyta</taxon>
        <taxon>Spermatophyta</taxon>
        <taxon>Magnoliopsida</taxon>
        <taxon>Ranunculales</taxon>
        <taxon>Ranunculaceae</taxon>
        <taxon>Coptidoideae</taxon>
        <taxon>Coptis</taxon>
    </lineage>
</organism>
<evidence type="ECO:0000256" key="4">
    <source>
        <dbReference type="ARBA" id="ARBA00022840"/>
    </source>
</evidence>
<evidence type="ECO:0000256" key="7">
    <source>
        <dbReference type="SAM" id="MobiDB-lite"/>
    </source>
</evidence>
<dbReference type="Gene3D" id="1.10.730.10">
    <property type="entry name" value="Isoleucyl-tRNA Synthetase, Domain 1"/>
    <property type="match status" value="1"/>
</dbReference>
<protein>
    <recommendedName>
        <fullName evidence="8">Methionyl/Valyl/Leucyl/Isoleucyl-tRNA synthetase anticodon-binding domain-containing protein</fullName>
    </recommendedName>
</protein>
<feature type="domain" description="Methionyl/Valyl/Leucyl/Isoleucyl-tRNA synthetase anticodon-binding" evidence="8">
    <location>
        <begin position="30"/>
        <end position="109"/>
    </location>
</feature>
<keyword evidence="10" id="KW-1185">Reference proteome</keyword>
<evidence type="ECO:0000256" key="3">
    <source>
        <dbReference type="ARBA" id="ARBA00022741"/>
    </source>
</evidence>
<reference evidence="9 10" key="1">
    <citation type="submission" date="2020-10" db="EMBL/GenBank/DDBJ databases">
        <title>The Coptis chinensis genome and diversification of protoberbering-type alkaloids.</title>
        <authorList>
            <person name="Wang B."/>
            <person name="Shu S."/>
            <person name="Song C."/>
            <person name="Liu Y."/>
        </authorList>
    </citation>
    <scope>NUCLEOTIDE SEQUENCE [LARGE SCALE GENOMIC DNA]</scope>
    <source>
        <strain evidence="9">HL-2020</strain>
        <tissue evidence="9">Leaf</tissue>
    </source>
</reference>
<keyword evidence="2" id="KW-0436">Ligase</keyword>
<comment type="similarity">
    <text evidence="1">Belongs to the class-I aminoacyl-tRNA synthetase family.</text>
</comment>
<dbReference type="GO" id="GO:0006429">
    <property type="term" value="P:leucyl-tRNA aminoacylation"/>
    <property type="evidence" value="ECO:0007669"/>
    <property type="project" value="InterPro"/>
</dbReference>
<name>A0A835LSI7_9MAGN</name>
<dbReference type="OrthoDB" id="1729715at2759"/>
<dbReference type="PANTHER" id="PTHR45794:SF1">
    <property type="entry name" value="LEUCINE--TRNA LIGASE, CYTOPLASMIC"/>
    <property type="match status" value="1"/>
</dbReference>
<dbReference type="SUPFAM" id="SSF47323">
    <property type="entry name" value="Anticodon-binding domain of a subclass of class I aminoacyl-tRNA synthetases"/>
    <property type="match status" value="1"/>
</dbReference>
<evidence type="ECO:0000256" key="5">
    <source>
        <dbReference type="ARBA" id="ARBA00022917"/>
    </source>
</evidence>
<keyword evidence="4" id="KW-0067">ATP-binding</keyword>
<dbReference type="AlphaFoldDB" id="A0A835LSI7"/>
<evidence type="ECO:0000313" key="10">
    <source>
        <dbReference type="Proteomes" id="UP000631114"/>
    </source>
</evidence>
<dbReference type="InterPro" id="IPR004493">
    <property type="entry name" value="Leu-tRNA-synth_Ia_arc/euk"/>
</dbReference>